<organism evidence="1 2">
    <name type="scientific">Pseudolysinimonas kribbensis</name>
    <dbReference type="NCBI Taxonomy" id="433641"/>
    <lineage>
        <taxon>Bacteria</taxon>
        <taxon>Bacillati</taxon>
        <taxon>Actinomycetota</taxon>
        <taxon>Actinomycetes</taxon>
        <taxon>Micrococcales</taxon>
        <taxon>Microbacteriaceae</taxon>
        <taxon>Pseudolysinimonas</taxon>
    </lineage>
</organism>
<dbReference type="EMBL" id="BSVB01000001">
    <property type="protein sequence ID" value="GMA94695.1"/>
    <property type="molecule type" value="Genomic_DNA"/>
</dbReference>
<dbReference type="Proteomes" id="UP001157034">
    <property type="component" value="Unassembled WGS sequence"/>
</dbReference>
<accession>A0ABQ6K252</accession>
<keyword evidence="2" id="KW-1185">Reference proteome</keyword>
<sequence length="54" mass="5834">MDYYEFDLAGAARFADDFVGGALSSSEVGDGNLNRVFRVGANAARWSSSRPCRT</sequence>
<name>A0ABQ6K252_9MICO</name>
<proteinExistence type="predicted"/>
<comment type="caution">
    <text evidence="1">The sequence shown here is derived from an EMBL/GenBank/DDBJ whole genome shotgun (WGS) entry which is preliminary data.</text>
</comment>
<gene>
    <name evidence="1" type="ORF">GCM10025881_15190</name>
</gene>
<evidence type="ECO:0000313" key="2">
    <source>
        <dbReference type="Proteomes" id="UP001157034"/>
    </source>
</evidence>
<reference evidence="2" key="1">
    <citation type="journal article" date="2019" name="Int. J. Syst. Evol. Microbiol.">
        <title>The Global Catalogue of Microorganisms (GCM) 10K type strain sequencing project: providing services to taxonomists for standard genome sequencing and annotation.</title>
        <authorList>
            <consortium name="The Broad Institute Genomics Platform"/>
            <consortium name="The Broad Institute Genome Sequencing Center for Infectious Disease"/>
            <person name="Wu L."/>
            <person name="Ma J."/>
        </authorList>
    </citation>
    <scope>NUCLEOTIDE SEQUENCE [LARGE SCALE GENOMIC DNA]</scope>
    <source>
        <strain evidence="2">NBRC 108894</strain>
    </source>
</reference>
<evidence type="ECO:0000313" key="1">
    <source>
        <dbReference type="EMBL" id="GMA94695.1"/>
    </source>
</evidence>
<protein>
    <submittedName>
        <fullName evidence="1">Uncharacterized protein</fullName>
    </submittedName>
</protein>